<dbReference type="VEuPathDB" id="VectorBase:HLOH_065021"/>
<dbReference type="Pfam" id="PF13516">
    <property type="entry name" value="LRR_6"/>
    <property type="match status" value="4"/>
</dbReference>
<dbReference type="EMBL" id="JABSTR010000005">
    <property type="protein sequence ID" value="KAH9369363.1"/>
    <property type="molecule type" value="Genomic_DNA"/>
</dbReference>
<dbReference type="PANTHER" id="PTHR24114">
    <property type="entry name" value="LEUCINE RICH REPEAT FAMILY PROTEIN"/>
    <property type="match status" value="1"/>
</dbReference>
<dbReference type="AlphaFoldDB" id="A0A9J6G2R0"/>
<sequence length="685" mass="75614">MPAKRKRSEKQHEVKKPTHVRALKAYFSRHSLDMRSGCTAVASETAADRRTCWLVRRVDVWNSLLENIGIEIRESRPGRLSLFTFARCNPSDSDYATVCITLLAELLATHRCIYYVDLSYPGHLFNLRLKVLEHLTPNAAIDQFYVDGKLMMKEEASSRLKELTLSETGLKVADCIELFKALEGSTVEHLKLEFNTVGIRGAHQFALLLQNNTTLRSVSLQRTKIQAKGAIAIASALQTNMTLAALRVASNNIGPRGAQALADALKVNNSLLVLDVRDNSVCSAGAKALADMLTVNTKLEELHVCGNTINDDGIVAIAESLLKNQTVKTLSLFANSFGENSVKALGKLVAANKTLSRLNTTLESSQDSGTPLDELAEALAANTVIRGIQLFVWGGHAMQRLSHMIRLSQTLQYLCVCTCGPGVDVLAEALEQNQSVREVELNCYINPEEGAALGHLFQVSNTLQALSITKKVHSAGLVNLFNGLAENTSAWWVNVTTGGTVRPTVCRAIAGMLDKNRTLSCLTMGRATADEAGLQLISRALEGNQKLQMLCMTYTATSSAACAIREKLRRNLGRMMQAIGFTLANRVDRAGAEAFELHKDGIFFQQELVKMTKNSPGPSADGLIKQTERFIRDNYFRITQVVQSQVVCVRPPRKRKRTTYIDRLDEYCMRAILQFLRVTDVRARR</sequence>
<organism evidence="1 2">
    <name type="scientific">Haemaphysalis longicornis</name>
    <name type="common">Bush tick</name>
    <dbReference type="NCBI Taxonomy" id="44386"/>
    <lineage>
        <taxon>Eukaryota</taxon>
        <taxon>Metazoa</taxon>
        <taxon>Ecdysozoa</taxon>
        <taxon>Arthropoda</taxon>
        <taxon>Chelicerata</taxon>
        <taxon>Arachnida</taxon>
        <taxon>Acari</taxon>
        <taxon>Parasitiformes</taxon>
        <taxon>Ixodida</taxon>
        <taxon>Ixodoidea</taxon>
        <taxon>Ixodidae</taxon>
        <taxon>Haemaphysalinae</taxon>
        <taxon>Haemaphysalis</taxon>
    </lineage>
</organism>
<dbReference type="InterPro" id="IPR001611">
    <property type="entry name" value="Leu-rich_rpt"/>
</dbReference>
<protein>
    <recommendedName>
        <fullName evidence="3">Ran GTPase-activating protein</fullName>
    </recommendedName>
</protein>
<comment type="caution">
    <text evidence="1">The sequence shown here is derived from an EMBL/GenBank/DDBJ whole genome shotgun (WGS) entry which is preliminary data.</text>
</comment>
<proteinExistence type="predicted"/>
<evidence type="ECO:0008006" key="3">
    <source>
        <dbReference type="Google" id="ProtNLM"/>
    </source>
</evidence>
<dbReference type="PANTHER" id="PTHR24114:SF2">
    <property type="entry name" value="F-BOX DOMAIN-CONTAINING PROTEIN-RELATED"/>
    <property type="match status" value="1"/>
</dbReference>
<dbReference type="OMA" id="YLCVCTC"/>
<dbReference type="SMART" id="SM00368">
    <property type="entry name" value="LRR_RI"/>
    <property type="match status" value="7"/>
</dbReference>
<dbReference type="SUPFAM" id="SSF52047">
    <property type="entry name" value="RNI-like"/>
    <property type="match status" value="2"/>
</dbReference>
<dbReference type="OrthoDB" id="272549at2759"/>
<evidence type="ECO:0000313" key="2">
    <source>
        <dbReference type="Proteomes" id="UP000821853"/>
    </source>
</evidence>
<reference evidence="1 2" key="1">
    <citation type="journal article" date="2020" name="Cell">
        <title>Large-Scale Comparative Analyses of Tick Genomes Elucidate Their Genetic Diversity and Vector Capacities.</title>
        <authorList>
            <consortium name="Tick Genome and Microbiome Consortium (TIGMIC)"/>
            <person name="Jia N."/>
            <person name="Wang J."/>
            <person name="Shi W."/>
            <person name="Du L."/>
            <person name="Sun Y."/>
            <person name="Zhan W."/>
            <person name="Jiang J.F."/>
            <person name="Wang Q."/>
            <person name="Zhang B."/>
            <person name="Ji P."/>
            <person name="Bell-Sakyi L."/>
            <person name="Cui X.M."/>
            <person name="Yuan T.T."/>
            <person name="Jiang B.G."/>
            <person name="Yang W.F."/>
            <person name="Lam T.T."/>
            <person name="Chang Q.C."/>
            <person name="Ding S.J."/>
            <person name="Wang X.J."/>
            <person name="Zhu J.G."/>
            <person name="Ruan X.D."/>
            <person name="Zhao L."/>
            <person name="Wei J.T."/>
            <person name="Ye R.Z."/>
            <person name="Que T.C."/>
            <person name="Du C.H."/>
            <person name="Zhou Y.H."/>
            <person name="Cheng J.X."/>
            <person name="Dai P.F."/>
            <person name="Guo W.B."/>
            <person name="Han X.H."/>
            <person name="Huang E.J."/>
            <person name="Li L.F."/>
            <person name="Wei W."/>
            <person name="Gao Y.C."/>
            <person name="Liu J.Z."/>
            <person name="Shao H.Z."/>
            <person name="Wang X."/>
            <person name="Wang C.C."/>
            <person name="Yang T.C."/>
            <person name="Huo Q.B."/>
            <person name="Li W."/>
            <person name="Chen H.Y."/>
            <person name="Chen S.E."/>
            <person name="Zhou L.G."/>
            <person name="Ni X.B."/>
            <person name="Tian J.H."/>
            <person name="Sheng Y."/>
            <person name="Liu T."/>
            <person name="Pan Y.S."/>
            <person name="Xia L.Y."/>
            <person name="Li J."/>
            <person name="Zhao F."/>
            <person name="Cao W.C."/>
        </authorList>
    </citation>
    <scope>NUCLEOTIDE SEQUENCE [LARGE SCALE GENOMIC DNA]</scope>
    <source>
        <strain evidence="1">HaeL-2018</strain>
    </source>
</reference>
<accession>A0A9J6G2R0</accession>
<evidence type="ECO:0000313" key="1">
    <source>
        <dbReference type="EMBL" id="KAH9369363.1"/>
    </source>
</evidence>
<keyword evidence="2" id="KW-1185">Reference proteome</keyword>
<dbReference type="Proteomes" id="UP000821853">
    <property type="component" value="Chromosome 3"/>
</dbReference>
<name>A0A9J6G2R0_HAELO</name>
<gene>
    <name evidence="1" type="ORF">HPB48_022454</name>
</gene>
<dbReference type="Gene3D" id="3.80.10.10">
    <property type="entry name" value="Ribonuclease Inhibitor"/>
    <property type="match status" value="4"/>
</dbReference>
<dbReference type="InterPro" id="IPR032675">
    <property type="entry name" value="LRR_dom_sf"/>
</dbReference>
<dbReference type="InterPro" id="IPR052394">
    <property type="entry name" value="LRR-containing"/>
</dbReference>